<evidence type="ECO:0000313" key="2">
    <source>
        <dbReference type="Proteomes" id="UP000269097"/>
    </source>
</evidence>
<keyword evidence="2" id="KW-1185">Reference proteome</keyword>
<organism evidence="1 2">
    <name type="scientific">Cohnella candidum</name>
    <dbReference type="NCBI Taxonomy" id="2674991"/>
    <lineage>
        <taxon>Bacteria</taxon>
        <taxon>Bacillati</taxon>
        <taxon>Bacillota</taxon>
        <taxon>Bacilli</taxon>
        <taxon>Bacillales</taxon>
        <taxon>Paenibacillaceae</taxon>
        <taxon>Cohnella</taxon>
    </lineage>
</organism>
<gene>
    <name evidence="1" type="ORF">EAV92_04750</name>
</gene>
<evidence type="ECO:0000313" key="1">
    <source>
        <dbReference type="EMBL" id="AYQ71932.1"/>
    </source>
</evidence>
<proteinExistence type="predicted"/>
<dbReference type="AlphaFoldDB" id="A0A3G3JUN1"/>
<reference evidence="1 2" key="1">
    <citation type="submission" date="2018-10" db="EMBL/GenBank/DDBJ databases">
        <title>Genome Sequence of Cohnella sp.</title>
        <authorList>
            <person name="Srinivasan S."/>
            <person name="Kim M.K."/>
        </authorList>
    </citation>
    <scope>NUCLEOTIDE SEQUENCE [LARGE SCALE GENOMIC DNA]</scope>
    <source>
        <strain evidence="1 2">18JY8-7</strain>
    </source>
</reference>
<name>A0A3G3JUN1_9BACL</name>
<dbReference type="KEGG" id="coh:EAV92_04750"/>
<accession>A0A3G3JUN1</accession>
<dbReference type="Proteomes" id="UP000269097">
    <property type="component" value="Chromosome"/>
</dbReference>
<dbReference type="RefSeq" id="WP_123039993.1">
    <property type="nucleotide sequence ID" value="NZ_CP033433.1"/>
</dbReference>
<dbReference type="EMBL" id="CP033433">
    <property type="protein sequence ID" value="AYQ71932.1"/>
    <property type="molecule type" value="Genomic_DNA"/>
</dbReference>
<protein>
    <submittedName>
        <fullName evidence="1">Uncharacterized protein</fullName>
    </submittedName>
</protein>
<sequence length="74" mass="8437">MKIARIPVGSKLPNGYTYSVGPQNEKYGEIYVDDLKNGLYTIEQKAGTLDQLEELFVVQRVFKDVQDREAAEKK</sequence>